<dbReference type="GO" id="GO:0006457">
    <property type="term" value="P:protein folding"/>
    <property type="evidence" value="ECO:0007669"/>
    <property type="project" value="InterPro"/>
</dbReference>
<keyword evidence="5 6" id="KW-0413">Isomerase</keyword>
<evidence type="ECO:0000256" key="7">
    <source>
        <dbReference type="RuleBase" id="RU003915"/>
    </source>
</evidence>
<dbReference type="EMBL" id="JAJVKT010000022">
    <property type="protein sequence ID" value="MCE7510331.1"/>
    <property type="molecule type" value="Genomic_DNA"/>
</dbReference>
<reference evidence="10" key="1">
    <citation type="submission" date="2022-01" db="EMBL/GenBank/DDBJ databases">
        <authorList>
            <person name="Karlyshev A.V."/>
            <person name="Jaspars M."/>
        </authorList>
    </citation>
    <scope>NUCLEOTIDE SEQUENCE</scope>
    <source>
        <strain evidence="10">AGSA3-2</strain>
    </source>
</reference>
<keyword evidence="3" id="KW-0732">Signal</keyword>
<protein>
    <recommendedName>
        <fullName evidence="7">Peptidyl-prolyl cis-trans isomerase</fullName>
        <ecNumber evidence="7">5.2.1.8</ecNumber>
    </recommendedName>
</protein>
<evidence type="ECO:0000256" key="3">
    <source>
        <dbReference type="ARBA" id="ARBA00022729"/>
    </source>
</evidence>
<evidence type="ECO:0000313" key="11">
    <source>
        <dbReference type="Proteomes" id="UP001107961"/>
    </source>
</evidence>
<dbReference type="PANTHER" id="PTHR43811">
    <property type="entry name" value="FKBP-TYPE PEPTIDYL-PROLYL CIS-TRANS ISOMERASE FKPA"/>
    <property type="match status" value="1"/>
</dbReference>
<sequence>MKKLGIVLAGTVLVAACGQQDGGEDAAKVEIKTDDQKASYALGYRSAEQMSAMEGLDTEAMIAGIRDGHTGTDSRLGDEDLNQLIQDFQMRLVEKRQAKLEQEAEDNLKKGEEFLAENGKRDGVTTTDSGLQYEVLKSGEEGAPSPTVEDTVTVHYEGSTTDGEVFDSSIERDQPATFGLAHIIPGWQEALPMMKVGDKWKLYLPAELGYGKQGAGGDIGPNEVLIFEVELLGIQGQGDDAADDQAAEESAADDAE</sequence>
<feature type="compositionally biased region" description="Acidic residues" evidence="8">
    <location>
        <begin position="240"/>
        <end position="256"/>
    </location>
</feature>
<dbReference type="PROSITE" id="PS50059">
    <property type="entry name" value="FKBP_PPIASE"/>
    <property type="match status" value="1"/>
</dbReference>
<evidence type="ECO:0000256" key="6">
    <source>
        <dbReference type="PROSITE-ProRule" id="PRU00277"/>
    </source>
</evidence>
<comment type="catalytic activity">
    <reaction evidence="1 6 7">
        <text>[protein]-peptidylproline (omega=180) = [protein]-peptidylproline (omega=0)</text>
        <dbReference type="Rhea" id="RHEA:16237"/>
        <dbReference type="Rhea" id="RHEA-COMP:10747"/>
        <dbReference type="Rhea" id="RHEA-COMP:10748"/>
        <dbReference type="ChEBI" id="CHEBI:83833"/>
        <dbReference type="ChEBI" id="CHEBI:83834"/>
        <dbReference type="EC" id="5.2.1.8"/>
    </reaction>
</comment>
<organism evidence="10 11">
    <name type="scientific">Alloalcanivorax xenomutans</name>
    <dbReference type="NCBI Taxonomy" id="1094342"/>
    <lineage>
        <taxon>Bacteria</taxon>
        <taxon>Pseudomonadati</taxon>
        <taxon>Pseudomonadota</taxon>
        <taxon>Gammaproteobacteria</taxon>
        <taxon>Oceanospirillales</taxon>
        <taxon>Alcanivoracaceae</taxon>
        <taxon>Alloalcanivorax</taxon>
    </lineage>
</organism>
<name>A0A9Q3ZG05_9GAMM</name>
<dbReference type="InterPro" id="IPR036944">
    <property type="entry name" value="PPIase_FKBP_N_sf"/>
</dbReference>
<dbReference type="Gene3D" id="3.10.50.40">
    <property type="match status" value="1"/>
</dbReference>
<dbReference type="GeneID" id="94685227"/>
<dbReference type="SUPFAM" id="SSF54534">
    <property type="entry name" value="FKBP-like"/>
    <property type="match status" value="1"/>
</dbReference>
<dbReference type="AlphaFoldDB" id="A0A9Q3ZG05"/>
<evidence type="ECO:0000256" key="5">
    <source>
        <dbReference type="ARBA" id="ARBA00023235"/>
    </source>
</evidence>
<evidence type="ECO:0000256" key="8">
    <source>
        <dbReference type="SAM" id="MobiDB-lite"/>
    </source>
</evidence>
<evidence type="ECO:0000256" key="4">
    <source>
        <dbReference type="ARBA" id="ARBA00023110"/>
    </source>
</evidence>
<accession>A0A9Q3ZG05</accession>
<dbReference type="FunFam" id="3.10.50.40:FF:000045">
    <property type="entry name" value="Peptidyl-prolyl cis-trans isomerase"/>
    <property type="match status" value="1"/>
</dbReference>
<comment type="caution">
    <text evidence="10">The sequence shown here is derived from an EMBL/GenBank/DDBJ whole genome shotgun (WGS) entry which is preliminary data.</text>
</comment>
<evidence type="ECO:0000259" key="9">
    <source>
        <dbReference type="PROSITE" id="PS50059"/>
    </source>
</evidence>
<dbReference type="InterPro" id="IPR001179">
    <property type="entry name" value="PPIase_FKBP_dom"/>
</dbReference>
<dbReference type="GO" id="GO:0003755">
    <property type="term" value="F:peptidyl-prolyl cis-trans isomerase activity"/>
    <property type="evidence" value="ECO:0007669"/>
    <property type="project" value="UniProtKB-UniRule"/>
</dbReference>
<gene>
    <name evidence="10" type="ORF">LZG35_16950</name>
</gene>
<keyword evidence="11" id="KW-1185">Reference proteome</keyword>
<dbReference type="RefSeq" id="WP_026948456.1">
    <property type="nucleotide sequence ID" value="NZ_CBDDTQ010000003.1"/>
</dbReference>
<proteinExistence type="inferred from homology"/>
<evidence type="ECO:0000256" key="1">
    <source>
        <dbReference type="ARBA" id="ARBA00000971"/>
    </source>
</evidence>
<comment type="similarity">
    <text evidence="2 7">Belongs to the FKBP-type PPIase family.</text>
</comment>
<feature type="region of interest" description="Disordered" evidence="8">
    <location>
        <begin position="237"/>
        <end position="256"/>
    </location>
</feature>
<keyword evidence="4 6" id="KW-0697">Rotamase</keyword>
<evidence type="ECO:0000313" key="10">
    <source>
        <dbReference type="EMBL" id="MCE7510331.1"/>
    </source>
</evidence>
<evidence type="ECO:0000256" key="2">
    <source>
        <dbReference type="ARBA" id="ARBA00006577"/>
    </source>
</evidence>
<dbReference type="PROSITE" id="PS51257">
    <property type="entry name" value="PROKAR_LIPOPROTEIN"/>
    <property type="match status" value="1"/>
</dbReference>
<dbReference type="KEGG" id="axe:P40_02285"/>
<dbReference type="InterPro" id="IPR046357">
    <property type="entry name" value="PPIase_dom_sf"/>
</dbReference>
<dbReference type="Gene3D" id="1.10.287.460">
    <property type="entry name" value="Peptidyl-prolyl cis-trans isomerase, FKBP-type, N-terminal domain"/>
    <property type="match status" value="1"/>
</dbReference>
<feature type="domain" description="PPIase FKBP-type" evidence="9">
    <location>
        <begin position="149"/>
        <end position="235"/>
    </location>
</feature>
<dbReference type="Proteomes" id="UP001107961">
    <property type="component" value="Unassembled WGS sequence"/>
</dbReference>
<dbReference type="InterPro" id="IPR000774">
    <property type="entry name" value="PPIase_FKBP_N"/>
</dbReference>
<dbReference type="Pfam" id="PF00254">
    <property type="entry name" value="FKBP_C"/>
    <property type="match status" value="1"/>
</dbReference>
<dbReference type="EC" id="5.2.1.8" evidence="7"/>
<dbReference type="Pfam" id="PF01346">
    <property type="entry name" value="FKBP_N"/>
    <property type="match status" value="1"/>
</dbReference>
<dbReference type="PANTHER" id="PTHR43811:SF19">
    <property type="entry name" value="39 KDA FK506-BINDING NUCLEAR PROTEIN"/>
    <property type="match status" value="1"/>
</dbReference>